<reference evidence="1" key="1">
    <citation type="submission" date="2021-06" db="EMBL/GenBank/DDBJ databases">
        <title>Parelaphostrongylus tenuis whole genome reference sequence.</title>
        <authorList>
            <person name="Garwood T.J."/>
            <person name="Larsen P.A."/>
            <person name="Fountain-Jones N.M."/>
            <person name="Garbe J.R."/>
            <person name="Macchietto M.G."/>
            <person name="Kania S.A."/>
            <person name="Gerhold R.W."/>
            <person name="Richards J.E."/>
            <person name="Wolf T.M."/>
        </authorList>
    </citation>
    <scope>NUCLEOTIDE SEQUENCE</scope>
    <source>
        <strain evidence="1">MNPRO001-30</strain>
        <tissue evidence="1">Meninges</tissue>
    </source>
</reference>
<dbReference type="EMBL" id="JAHQIW010006941">
    <property type="protein sequence ID" value="KAJ1371259.1"/>
    <property type="molecule type" value="Genomic_DNA"/>
</dbReference>
<dbReference type="Proteomes" id="UP001196413">
    <property type="component" value="Unassembled WGS sequence"/>
</dbReference>
<proteinExistence type="predicted"/>
<protein>
    <submittedName>
        <fullName evidence="1">Uncharacterized protein</fullName>
    </submittedName>
</protein>
<accession>A0AAD5R810</accession>
<organism evidence="1 2">
    <name type="scientific">Parelaphostrongylus tenuis</name>
    <name type="common">Meningeal worm</name>
    <dbReference type="NCBI Taxonomy" id="148309"/>
    <lineage>
        <taxon>Eukaryota</taxon>
        <taxon>Metazoa</taxon>
        <taxon>Ecdysozoa</taxon>
        <taxon>Nematoda</taxon>
        <taxon>Chromadorea</taxon>
        <taxon>Rhabditida</taxon>
        <taxon>Rhabditina</taxon>
        <taxon>Rhabditomorpha</taxon>
        <taxon>Strongyloidea</taxon>
        <taxon>Metastrongylidae</taxon>
        <taxon>Parelaphostrongylus</taxon>
    </lineage>
</organism>
<gene>
    <name evidence="1" type="ORF">KIN20_033173</name>
</gene>
<comment type="caution">
    <text evidence="1">The sequence shown here is derived from an EMBL/GenBank/DDBJ whole genome shotgun (WGS) entry which is preliminary data.</text>
</comment>
<evidence type="ECO:0000313" key="1">
    <source>
        <dbReference type="EMBL" id="KAJ1371259.1"/>
    </source>
</evidence>
<evidence type="ECO:0000313" key="2">
    <source>
        <dbReference type="Proteomes" id="UP001196413"/>
    </source>
</evidence>
<name>A0AAD5R810_PARTN</name>
<dbReference type="AlphaFoldDB" id="A0AAD5R810"/>
<sequence length="73" mass="8629">MRSGVLCAAVEAKQKNARSLSVNRWTTRHDATRKSRRLSYESLRYSFQNDALLPLLMHEKSSRQQPRRRSFFC</sequence>
<keyword evidence="2" id="KW-1185">Reference proteome</keyword>